<feature type="domain" description="C2H2-type" evidence="6">
    <location>
        <begin position="196"/>
        <end position="223"/>
    </location>
</feature>
<dbReference type="PANTHER" id="PTHR23235">
    <property type="entry name" value="KRUEPPEL-LIKE TRANSCRIPTION FACTOR"/>
    <property type="match status" value="1"/>
</dbReference>
<evidence type="ECO:0000259" key="6">
    <source>
        <dbReference type="PROSITE" id="PS50157"/>
    </source>
</evidence>
<dbReference type="PROSITE" id="PS50157">
    <property type="entry name" value="ZINC_FINGER_C2H2_2"/>
    <property type="match status" value="3"/>
</dbReference>
<dbReference type="Pfam" id="PF00096">
    <property type="entry name" value="zf-C2H2"/>
    <property type="match status" value="3"/>
</dbReference>
<evidence type="ECO:0000256" key="3">
    <source>
        <dbReference type="ARBA" id="ARBA00022771"/>
    </source>
</evidence>
<keyword evidence="8" id="KW-1185">Reference proteome</keyword>
<keyword evidence="4" id="KW-0862">Zinc</keyword>
<accession>A0A672JZC5</accession>
<organism evidence="7 8">
    <name type="scientific">Sinocyclocheilus grahami</name>
    <name type="common">Dianchi golden-line fish</name>
    <name type="synonym">Barbus grahami</name>
    <dbReference type="NCBI Taxonomy" id="75366"/>
    <lineage>
        <taxon>Eukaryota</taxon>
        <taxon>Metazoa</taxon>
        <taxon>Chordata</taxon>
        <taxon>Craniata</taxon>
        <taxon>Vertebrata</taxon>
        <taxon>Euteleostomi</taxon>
        <taxon>Actinopterygii</taxon>
        <taxon>Neopterygii</taxon>
        <taxon>Teleostei</taxon>
        <taxon>Ostariophysi</taxon>
        <taxon>Cypriniformes</taxon>
        <taxon>Cyprinidae</taxon>
        <taxon>Cyprininae</taxon>
        <taxon>Sinocyclocheilus</taxon>
    </lineage>
</organism>
<dbReference type="Gene3D" id="3.30.160.60">
    <property type="entry name" value="Classic Zinc Finger"/>
    <property type="match status" value="3"/>
</dbReference>
<keyword evidence="1" id="KW-0479">Metal-binding</keyword>
<evidence type="ECO:0000256" key="4">
    <source>
        <dbReference type="ARBA" id="ARBA00022833"/>
    </source>
</evidence>
<dbReference type="SUPFAM" id="SSF57667">
    <property type="entry name" value="beta-beta-alpha zinc fingers"/>
    <property type="match status" value="2"/>
</dbReference>
<gene>
    <name evidence="7" type="primary">LOC107582118</name>
</gene>
<reference evidence="7" key="1">
    <citation type="submission" date="2025-08" db="UniProtKB">
        <authorList>
            <consortium name="Ensembl"/>
        </authorList>
    </citation>
    <scope>IDENTIFICATION</scope>
</reference>
<proteinExistence type="predicted"/>
<dbReference type="GO" id="GO:0000981">
    <property type="term" value="F:DNA-binding transcription factor activity, RNA polymerase II-specific"/>
    <property type="evidence" value="ECO:0007669"/>
    <property type="project" value="TreeGrafter"/>
</dbReference>
<sequence length="296" mass="33049">MWEEEERKKVNLGLLLLRKSQSSLALFVKKDSPHRFICCVIAERLIRPKGALNATSAGNRSRSRSICETTCAHTRASVRSSAACVERPFPLLQIFPAMDLHTRESIRTGVTYATKPSANRQIYANTVSIFTATQRPHPVQTALLLLSLSHGLGPGRPRGSSSATGKSHPCPVCGKLFGSASSVTLHQRVHTGERPYPCAICGKRFRQNTHLREHLRTHSGERPFRCEFCDKGFVQSMHLAEHRRTHTASEMDLTSNLTQVGSCYFYVFELGEKTIPSASKRCSLDSPKSFKYRHPT</sequence>
<evidence type="ECO:0000313" key="7">
    <source>
        <dbReference type="Ensembl" id="ENSSGRP00000003147.1"/>
    </source>
</evidence>
<dbReference type="InterPro" id="IPR013087">
    <property type="entry name" value="Znf_C2H2_type"/>
</dbReference>
<evidence type="ECO:0000256" key="5">
    <source>
        <dbReference type="PROSITE-ProRule" id="PRU00042"/>
    </source>
</evidence>
<dbReference type="SMART" id="SM00355">
    <property type="entry name" value="ZnF_C2H2"/>
    <property type="match status" value="3"/>
</dbReference>
<evidence type="ECO:0000256" key="2">
    <source>
        <dbReference type="ARBA" id="ARBA00022737"/>
    </source>
</evidence>
<protein>
    <submittedName>
        <fullName evidence="7">Zinc finger protein 574-like</fullName>
    </submittedName>
</protein>
<keyword evidence="3 5" id="KW-0863">Zinc-finger</keyword>
<evidence type="ECO:0000313" key="8">
    <source>
        <dbReference type="Proteomes" id="UP000472262"/>
    </source>
</evidence>
<dbReference type="Ensembl" id="ENSSGRT00000003428.1">
    <property type="protein sequence ID" value="ENSSGRP00000003147.1"/>
    <property type="gene ID" value="ENSSGRG00000001988.1"/>
</dbReference>
<dbReference type="InterPro" id="IPR036236">
    <property type="entry name" value="Znf_C2H2_sf"/>
</dbReference>
<dbReference type="FunFam" id="3.30.160.60:FF:000381">
    <property type="entry name" value="zinc finger protein 574"/>
    <property type="match status" value="1"/>
</dbReference>
<feature type="domain" description="C2H2-type" evidence="6">
    <location>
        <begin position="224"/>
        <end position="251"/>
    </location>
</feature>
<dbReference type="Proteomes" id="UP000472262">
    <property type="component" value="Unassembled WGS sequence"/>
</dbReference>
<dbReference type="PROSITE" id="PS00028">
    <property type="entry name" value="ZINC_FINGER_C2H2_1"/>
    <property type="match status" value="3"/>
</dbReference>
<evidence type="ECO:0000256" key="1">
    <source>
        <dbReference type="ARBA" id="ARBA00022723"/>
    </source>
</evidence>
<dbReference type="AlphaFoldDB" id="A0A672JZC5"/>
<dbReference type="GO" id="GO:0000978">
    <property type="term" value="F:RNA polymerase II cis-regulatory region sequence-specific DNA binding"/>
    <property type="evidence" value="ECO:0007669"/>
    <property type="project" value="TreeGrafter"/>
</dbReference>
<dbReference type="FunFam" id="3.30.160.60:FF:002212">
    <property type="entry name" value="Zinc finger protein 672"/>
    <property type="match status" value="1"/>
</dbReference>
<dbReference type="FunFam" id="3.30.160.60:FF:000624">
    <property type="entry name" value="zinc finger protein 697"/>
    <property type="match status" value="1"/>
</dbReference>
<dbReference type="PANTHER" id="PTHR23235:SF120">
    <property type="entry name" value="KRUPPEL-LIKE FACTOR 15"/>
    <property type="match status" value="1"/>
</dbReference>
<name>A0A672JZC5_SINGR</name>
<reference evidence="7" key="2">
    <citation type="submission" date="2025-09" db="UniProtKB">
        <authorList>
            <consortium name="Ensembl"/>
        </authorList>
    </citation>
    <scope>IDENTIFICATION</scope>
</reference>
<dbReference type="GO" id="GO:0008270">
    <property type="term" value="F:zinc ion binding"/>
    <property type="evidence" value="ECO:0007669"/>
    <property type="project" value="UniProtKB-KW"/>
</dbReference>
<keyword evidence="2" id="KW-0677">Repeat</keyword>
<feature type="domain" description="C2H2-type" evidence="6">
    <location>
        <begin position="168"/>
        <end position="195"/>
    </location>
</feature>